<dbReference type="GO" id="GO:0008270">
    <property type="term" value="F:zinc ion binding"/>
    <property type="evidence" value="ECO:0007669"/>
    <property type="project" value="UniProtKB-KW"/>
</dbReference>
<organism evidence="4 5">
    <name type="scientific">Actinidia chinensis var. chinensis</name>
    <name type="common">Chinese soft-hair kiwi</name>
    <dbReference type="NCBI Taxonomy" id="1590841"/>
    <lineage>
        <taxon>Eukaryota</taxon>
        <taxon>Viridiplantae</taxon>
        <taxon>Streptophyta</taxon>
        <taxon>Embryophyta</taxon>
        <taxon>Tracheophyta</taxon>
        <taxon>Spermatophyta</taxon>
        <taxon>Magnoliopsida</taxon>
        <taxon>eudicotyledons</taxon>
        <taxon>Gunneridae</taxon>
        <taxon>Pentapetalae</taxon>
        <taxon>asterids</taxon>
        <taxon>Ericales</taxon>
        <taxon>Actinidiaceae</taxon>
        <taxon>Actinidia</taxon>
    </lineage>
</organism>
<dbReference type="Pfam" id="PF13920">
    <property type="entry name" value="zf-C3HC4_3"/>
    <property type="match status" value="1"/>
</dbReference>
<keyword evidence="1" id="KW-0479">Metal-binding</keyword>
<keyword evidence="3" id="KW-0862">Zinc</keyword>
<evidence type="ECO:0000313" key="5">
    <source>
        <dbReference type="Proteomes" id="UP000241394"/>
    </source>
</evidence>
<accession>A0A2R6R6Y5</accession>
<dbReference type="InParanoid" id="A0A2R6R6Y5"/>
<evidence type="ECO:0000256" key="3">
    <source>
        <dbReference type="ARBA" id="ARBA00022833"/>
    </source>
</evidence>
<gene>
    <name evidence="4" type="ORF">CEY00_Acc10805</name>
</gene>
<dbReference type="InterPro" id="IPR013083">
    <property type="entry name" value="Znf_RING/FYVE/PHD"/>
</dbReference>
<dbReference type="EMBL" id="NKQK01000009">
    <property type="protein sequence ID" value="PSS21755.1"/>
    <property type="molecule type" value="Genomic_DNA"/>
</dbReference>
<dbReference type="Gramene" id="PSS21755">
    <property type="protein sequence ID" value="PSS21755"/>
    <property type="gene ID" value="CEY00_Acc10805"/>
</dbReference>
<name>A0A2R6R6Y5_ACTCC</name>
<proteinExistence type="predicted"/>
<dbReference type="FunCoup" id="A0A2R6R6Y5">
    <property type="interactions" value="708"/>
</dbReference>
<dbReference type="PANTHER" id="PTHR42647">
    <property type="entry name" value="SBP (S-RIBONUCLEASE BINDING PROTEIN) FAMILY PROTEIN"/>
    <property type="match status" value="1"/>
</dbReference>
<dbReference type="STRING" id="1590841.A0A2R6R6Y5"/>
<dbReference type="Proteomes" id="UP000241394">
    <property type="component" value="Chromosome LG9"/>
</dbReference>
<dbReference type="Gene3D" id="3.30.40.10">
    <property type="entry name" value="Zinc/RING finger domain, C3HC4 (zinc finger)"/>
    <property type="match status" value="1"/>
</dbReference>
<sequence>MMAIQAQFYPDNFGFPLGGSQNWMENGYGFNEFCFNLPQKQQQLQNLQQKTQGLCFDNQSSMAFSQSVSAEIEKERQEIDRFICSQNERLRLALQEEKRQQMALILRKYEEKIVFLLKHKEEEIAKAMNRTMELEDFLRRMEIENQTWQRLAKENEAMVSSLNNTVEKLRENGCFANGVEDSESCCDLIDRGERAGGNRGEREAMVCKSCNYRGSCVIFLPCRHLCSCKDCQFSLDSCPVCGMTKKAIIEALV</sequence>
<dbReference type="OMA" id="EDSESCC"/>
<evidence type="ECO:0000256" key="2">
    <source>
        <dbReference type="ARBA" id="ARBA00022771"/>
    </source>
</evidence>
<dbReference type="PANTHER" id="PTHR42647:SF22">
    <property type="entry name" value="BOI-RELATED E3 UBIQUITIN-PROTEIN LIGASE 2-RELATED"/>
    <property type="match status" value="1"/>
</dbReference>
<reference evidence="5" key="2">
    <citation type="journal article" date="2018" name="BMC Genomics">
        <title>A manually annotated Actinidia chinensis var. chinensis (kiwifruit) genome highlights the challenges associated with draft genomes and gene prediction in plants.</title>
        <authorList>
            <person name="Pilkington S.M."/>
            <person name="Crowhurst R."/>
            <person name="Hilario E."/>
            <person name="Nardozza S."/>
            <person name="Fraser L."/>
            <person name="Peng Y."/>
            <person name="Gunaseelan K."/>
            <person name="Simpson R."/>
            <person name="Tahir J."/>
            <person name="Deroles S.C."/>
            <person name="Templeton K."/>
            <person name="Luo Z."/>
            <person name="Davy M."/>
            <person name="Cheng C."/>
            <person name="McNeilage M."/>
            <person name="Scaglione D."/>
            <person name="Liu Y."/>
            <person name="Zhang Q."/>
            <person name="Datson P."/>
            <person name="De Silva N."/>
            <person name="Gardiner S.E."/>
            <person name="Bassett H."/>
            <person name="Chagne D."/>
            <person name="McCallum J."/>
            <person name="Dzierzon H."/>
            <person name="Deng C."/>
            <person name="Wang Y.Y."/>
            <person name="Barron L."/>
            <person name="Manako K."/>
            <person name="Bowen J."/>
            <person name="Foster T.M."/>
            <person name="Erridge Z.A."/>
            <person name="Tiffin H."/>
            <person name="Waite C.N."/>
            <person name="Davies K.M."/>
            <person name="Grierson E.P."/>
            <person name="Laing W.A."/>
            <person name="Kirk R."/>
            <person name="Chen X."/>
            <person name="Wood M."/>
            <person name="Montefiori M."/>
            <person name="Brummell D.A."/>
            <person name="Schwinn K.E."/>
            <person name="Catanach A."/>
            <person name="Fullerton C."/>
            <person name="Li D."/>
            <person name="Meiyalaghan S."/>
            <person name="Nieuwenhuizen N."/>
            <person name="Read N."/>
            <person name="Prakash R."/>
            <person name="Hunter D."/>
            <person name="Zhang H."/>
            <person name="McKenzie M."/>
            <person name="Knabel M."/>
            <person name="Harris A."/>
            <person name="Allan A.C."/>
            <person name="Gleave A."/>
            <person name="Chen A."/>
            <person name="Janssen B.J."/>
            <person name="Plunkett B."/>
            <person name="Ampomah-Dwamena C."/>
            <person name="Voogd C."/>
            <person name="Leif D."/>
            <person name="Lafferty D."/>
            <person name="Souleyre E.J.F."/>
            <person name="Varkonyi-Gasic E."/>
            <person name="Gambi F."/>
            <person name="Hanley J."/>
            <person name="Yao J.L."/>
            <person name="Cheung J."/>
            <person name="David K.M."/>
            <person name="Warren B."/>
            <person name="Marsh K."/>
            <person name="Snowden K.C."/>
            <person name="Lin-Wang K."/>
            <person name="Brian L."/>
            <person name="Martinez-Sanchez M."/>
            <person name="Wang M."/>
            <person name="Ileperuma N."/>
            <person name="Macnee N."/>
            <person name="Campin R."/>
            <person name="McAtee P."/>
            <person name="Drummond R.S.M."/>
            <person name="Espley R.V."/>
            <person name="Ireland H.S."/>
            <person name="Wu R."/>
            <person name="Atkinson R.G."/>
            <person name="Karunairetnam S."/>
            <person name="Bulley S."/>
            <person name="Chunkath S."/>
            <person name="Hanley Z."/>
            <person name="Storey R."/>
            <person name="Thrimawithana A.H."/>
            <person name="Thomson S."/>
            <person name="David C."/>
            <person name="Testolin R."/>
            <person name="Huang H."/>
            <person name="Hellens R.P."/>
            <person name="Schaffer R.J."/>
        </authorList>
    </citation>
    <scope>NUCLEOTIDE SEQUENCE [LARGE SCALE GENOMIC DNA]</scope>
    <source>
        <strain evidence="5">cv. Red5</strain>
    </source>
</reference>
<dbReference type="GO" id="GO:0004842">
    <property type="term" value="F:ubiquitin-protein transferase activity"/>
    <property type="evidence" value="ECO:0007669"/>
    <property type="project" value="TreeGrafter"/>
</dbReference>
<keyword evidence="2" id="KW-0863">Zinc-finger</keyword>
<protein>
    <submittedName>
        <fullName evidence="4">BOI-related E3 ubiquitin-protein ligase</fullName>
    </submittedName>
</protein>
<dbReference type="PIRSF" id="PIRSF036836">
    <property type="entry name" value="RNase_bind_SBP1"/>
    <property type="match status" value="1"/>
</dbReference>
<keyword evidence="5" id="KW-1185">Reference proteome</keyword>
<reference evidence="4 5" key="1">
    <citation type="submission" date="2017-07" db="EMBL/GenBank/DDBJ databases">
        <title>An improved, manually edited Actinidia chinensis var. chinensis (kiwifruit) genome highlights the challenges associated with draft genomes and gene prediction in plants.</title>
        <authorList>
            <person name="Pilkington S."/>
            <person name="Crowhurst R."/>
            <person name="Hilario E."/>
            <person name="Nardozza S."/>
            <person name="Fraser L."/>
            <person name="Peng Y."/>
            <person name="Gunaseelan K."/>
            <person name="Simpson R."/>
            <person name="Tahir J."/>
            <person name="Deroles S."/>
            <person name="Templeton K."/>
            <person name="Luo Z."/>
            <person name="Davy M."/>
            <person name="Cheng C."/>
            <person name="Mcneilage M."/>
            <person name="Scaglione D."/>
            <person name="Liu Y."/>
            <person name="Zhang Q."/>
            <person name="Datson P."/>
            <person name="De Silva N."/>
            <person name="Gardiner S."/>
            <person name="Bassett H."/>
            <person name="Chagne D."/>
            <person name="Mccallum J."/>
            <person name="Dzierzon H."/>
            <person name="Deng C."/>
            <person name="Wang Y.-Y."/>
            <person name="Barron N."/>
            <person name="Manako K."/>
            <person name="Bowen J."/>
            <person name="Foster T."/>
            <person name="Erridge Z."/>
            <person name="Tiffin H."/>
            <person name="Waite C."/>
            <person name="Davies K."/>
            <person name="Grierson E."/>
            <person name="Laing W."/>
            <person name="Kirk R."/>
            <person name="Chen X."/>
            <person name="Wood M."/>
            <person name="Montefiori M."/>
            <person name="Brummell D."/>
            <person name="Schwinn K."/>
            <person name="Catanach A."/>
            <person name="Fullerton C."/>
            <person name="Li D."/>
            <person name="Meiyalaghan S."/>
            <person name="Nieuwenhuizen N."/>
            <person name="Read N."/>
            <person name="Prakash R."/>
            <person name="Hunter D."/>
            <person name="Zhang H."/>
            <person name="Mckenzie M."/>
            <person name="Knabel M."/>
            <person name="Harris A."/>
            <person name="Allan A."/>
            <person name="Chen A."/>
            <person name="Janssen B."/>
            <person name="Plunkett B."/>
            <person name="Dwamena C."/>
            <person name="Voogd C."/>
            <person name="Leif D."/>
            <person name="Lafferty D."/>
            <person name="Souleyre E."/>
            <person name="Varkonyi-Gasic E."/>
            <person name="Gambi F."/>
            <person name="Hanley J."/>
            <person name="Yao J.-L."/>
            <person name="Cheung J."/>
            <person name="David K."/>
            <person name="Warren B."/>
            <person name="Marsh K."/>
            <person name="Snowden K."/>
            <person name="Lin-Wang K."/>
            <person name="Brian L."/>
            <person name="Martinez-Sanchez M."/>
            <person name="Wang M."/>
            <person name="Ileperuma N."/>
            <person name="Macnee N."/>
            <person name="Campin R."/>
            <person name="Mcatee P."/>
            <person name="Drummond R."/>
            <person name="Espley R."/>
            <person name="Ireland H."/>
            <person name="Wu R."/>
            <person name="Atkinson R."/>
            <person name="Karunairetnam S."/>
            <person name="Bulley S."/>
            <person name="Chunkath S."/>
            <person name="Hanley Z."/>
            <person name="Storey R."/>
            <person name="Thrimawithana A."/>
            <person name="Thomson S."/>
            <person name="David C."/>
            <person name="Testolin R."/>
        </authorList>
    </citation>
    <scope>NUCLEOTIDE SEQUENCE [LARGE SCALE GENOMIC DNA]</scope>
    <source>
        <strain evidence="5">cv. Red5</strain>
        <tissue evidence="4">Young leaf</tissue>
    </source>
</reference>
<evidence type="ECO:0000256" key="1">
    <source>
        <dbReference type="ARBA" id="ARBA00022723"/>
    </source>
</evidence>
<comment type="caution">
    <text evidence="4">The sequence shown here is derived from an EMBL/GenBank/DDBJ whole genome shotgun (WGS) entry which is preliminary data.</text>
</comment>
<dbReference type="AlphaFoldDB" id="A0A2R6R6Y5"/>
<dbReference type="OrthoDB" id="1711136at2759"/>
<evidence type="ECO:0000313" key="4">
    <source>
        <dbReference type="EMBL" id="PSS21755.1"/>
    </source>
</evidence>